<feature type="transmembrane region" description="Helical" evidence="6">
    <location>
        <begin position="204"/>
        <end position="223"/>
    </location>
</feature>
<accession>A0A1G2D2C1</accession>
<dbReference type="PANTHER" id="PTHR22926:SF5">
    <property type="entry name" value="PHOSPHO-N-ACETYLMURAMOYL-PENTAPEPTIDE-TRANSFERASE HOMOLOG"/>
    <property type="match status" value="1"/>
</dbReference>
<protein>
    <recommendedName>
        <fullName evidence="9">Phospho-N-acetylmuramoyl-pentapeptide-transferase</fullName>
    </recommendedName>
</protein>
<comment type="subcellular location">
    <subcellularLocation>
        <location evidence="1">Membrane</location>
        <topology evidence="1">Multi-pass membrane protein</topology>
    </subcellularLocation>
</comment>
<evidence type="ECO:0000256" key="5">
    <source>
        <dbReference type="ARBA" id="ARBA00023136"/>
    </source>
</evidence>
<reference evidence="7 8" key="1">
    <citation type="journal article" date="2016" name="Nat. Commun.">
        <title>Thousands of microbial genomes shed light on interconnected biogeochemical processes in an aquifer system.</title>
        <authorList>
            <person name="Anantharaman K."/>
            <person name="Brown C.T."/>
            <person name="Hug L.A."/>
            <person name="Sharon I."/>
            <person name="Castelle C.J."/>
            <person name="Probst A.J."/>
            <person name="Thomas B.C."/>
            <person name="Singh A."/>
            <person name="Wilkins M.J."/>
            <person name="Karaoz U."/>
            <person name="Brodie E.L."/>
            <person name="Williams K.H."/>
            <person name="Hubbard S.S."/>
            <person name="Banfield J.F."/>
        </authorList>
    </citation>
    <scope>NUCLEOTIDE SEQUENCE [LARGE SCALE GENOMIC DNA]</scope>
</reference>
<dbReference type="STRING" id="1798661.A3D65_01415"/>
<proteinExistence type="predicted"/>
<keyword evidence="5 6" id="KW-0472">Membrane</keyword>
<evidence type="ECO:0000256" key="4">
    <source>
        <dbReference type="ARBA" id="ARBA00022989"/>
    </source>
</evidence>
<dbReference type="GO" id="GO:0044038">
    <property type="term" value="P:cell wall macromolecule biosynthetic process"/>
    <property type="evidence" value="ECO:0007669"/>
    <property type="project" value="TreeGrafter"/>
</dbReference>
<evidence type="ECO:0000256" key="2">
    <source>
        <dbReference type="ARBA" id="ARBA00022679"/>
    </source>
</evidence>
<feature type="transmembrane region" description="Helical" evidence="6">
    <location>
        <begin position="70"/>
        <end position="87"/>
    </location>
</feature>
<feature type="transmembrane region" description="Helical" evidence="6">
    <location>
        <begin position="331"/>
        <end position="350"/>
    </location>
</feature>
<dbReference type="Pfam" id="PF00953">
    <property type="entry name" value="Glycos_transf_4"/>
    <property type="match status" value="1"/>
</dbReference>
<keyword evidence="2" id="KW-0808">Transferase</keyword>
<dbReference type="EMBL" id="MHLL01000053">
    <property type="protein sequence ID" value="OGZ07743.1"/>
    <property type="molecule type" value="Genomic_DNA"/>
</dbReference>
<sequence length="351" mass="38057">MITDVIKILAPSALAFFIGILLTPILTAFLYKHRMWKKTNVALALDGGAATISQGLHNDEERKTPRMGGVVVWGSALLTTALLFLLANMFPNNVTEKLNFFSRNQTWLPLFTLIAGALCGLVDDYLVCRDQGSYKGGGLSLKTRLVFVFLLGLLGAWWFYVKLGMDTLHIPFWGDLYVGMLFVPLFILFVIGTYSGGIIDGVDGLSGGVFSAAYSAYAIIAFAGGQIDLAAYSSVVVGGLLAFLWFNIPPARFFNSETGTMALTTSLVVVAFLTKAVVPLLIIGFLLIATSASSLIQILSKKYRGGKKIFIVAPLHNHLQAMGWPPYKVTMRYWVIAMVLAVLGVIVALVG</sequence>
<feature type="transmembrane region" description="Helical" evidence="6">
    <location>
        <begin position="12"/>
        <end position="31"/>
    </location>
</feature>
<feature type="transmembrane region" description="Helical" evidence="6">
    <location>
        <begin position="107"/>
        <end position="127"/>
    </location>
</feature>
<dbReference type="GO" id="GO:0005886">
    <property type="term" value="C:plasma membrane"/>
    <property type="evidence" value="ECO:0007669"/>
    <property type="project" value="TreeGrafter"/>
</dbReference>
<dbReference type="PANTHER" id="PTHR22926">
    <property type="entry name" value="PHOSPHO-N-ACETYLMURAMOYL-PENTAPEPTIDE-TRANSFERASE"/>
    <property type="match status" value="1"/>
</dbReference>
<feature type="transmembrane region" description="Helical" evidence="6">
    <location>
        <begin position="172"/>
        <end position="192"/>
    </location>
</feature>
<dbReference type="AlphaFoldDB" id="A0A1G2D2C1"/>
<name>A0A1G2D2C1_9BACT</name>
<evidence type="ECO:0000256" key="6">
    <source>
        <dbReference type="SAM" id="Phobius"/>
    </source>
</evidence>
<evidence type="ECO:0008006" key="9">
    <source>
        <dbReference type="Google" id="ProtNLM"/>
    </source>
</evidence>
<organism evidence="7 8">
    <name type="scientific">Candidatus Lloydbacteria bacterium RIFCSPHIGHO2_02_FULL_50_13</name>
    <dbReference type="NCBI Taxonomy" id="1798661"/>
    <lineage>
        <taxon>Bacteria</taxon>
        <taxon>Candidatus Lloydiibacteriota</taxon>
    </lineage>
</organism>
<evidence type="ECO:0000313" key="8">
    <source>
        <dbReference type="Proteomes" id="UP000177996"/>
    </source>
</evidence>
<evidence type="ECO:0000313" key="7">
    <source>
        <dbReference type="EMBL" id="OGZ07743.1"/>
    </source>
</evidence>
<keyword evidence="4 6" id="KW-1133">Transmembrane helix</keyword>
<evidence type="ECO:0000256" key="1">
    <source>
        <dbReference type="ARBA" id="ARBA00004141"/>
    </source>
</evidence>
<dbReference type="InterPro" id="IPR000715">
    <property type="entry name" value="Glycosyl_transferase_4"/>
</dbReference>
<dbReference type="GO" id="GO:0016780">
    <property type="term" value="F:phosphotransferase activity, for other substituted phosphate groups"/>
    <property type="evidence" value="ECO:0007669"/>
    <property type="project" value="InterPro"/>
</dbReference>
<comment type="caution">
    <text evidence="7">The sequence shown here is derived from an EMBL/GenBank/DDBJ whole genome shotgun (WGS) entry which is preliminary data.</text>
</comment>
<dbReference type="Proteomes" id="UP000177996">
    <property type="component" value="Unassembled WGS sequence"/>
</dbReference>
<dbReference type="GO" id="GO:0071555">
    <property type="term" value="P:cell wall organization"/>
    <property type="evidence" value="ECO:0007669"/>
    <property type="project" value="TreeGrafter"/>
</dbReference>
<feature type="transmembrane region" description="Helical" evidence="6">
    <location>
        <begin position="139"/>
        <end position="160"/>
    </location>
</feature>
<gene>
    <name evidence="7" type="ORF">A3D65_01415</name>
</gene>
<evidence type="ECO:0000256" key="3">
    <source>
        <dbReference type="ARBA" id="ARBA00022692"/>
    </source>
</evidence>
<keyword evidence="3 6" id="KW-0812">Transmembrane</keyword>
<feature type="transmembrane region" description="Helical" evidence="6">
    <location>
        <begin position="229"/>
        <end position="246"/>
    </location>
</feature>